<dbReference type="InterPro" id="IPR052179">
    <property type="entry name" value="DD-CPase-like"/>
</dbReference>
<dbReference type="Proteomes" id="UP000000268">
    <property type="component" value="Chromosome"/>
</dbReference>
<keyword evidence="3" id="KW-0121">Carboxypeptidase</keyword>
<dbReference type="HOGENOM" id="CLU_054193_6_0_3"/>
<accession>B0C5M0</accession>
<dbReference type="Gene3D" id="3.30.1380.10">
    <property type="match status" value="1"/>
</dbReference>
<dbReference type="PANTHER" id="PTHR34385:SF1">
    <property type="entry name" value="PEPTIDOGLYCAN L-ALANYL-D-GLUTAMATE ENDOPEPTIDASE CWLK"/>
    <property type="match status" value="1"/>
</dbReference>
<dbReference type="CDD" id="cd14852">
    <property type="entry name" value="LD-carboxypeptidase"/>
    <property type="match status" value="1"/>
</dbReference>
<feature type="compositionally biased region" description="Low complexity" evidence="1">
    <location>
        <begin position="39"/>
        <end position="55"/>
    </location>
</feature>
<evidence type="ECO:0000313" key="4">
    <source>
        <dbReference type="Proteomes" id="UP000000268"/>
    </source>
</evidence>
<reference evidence="3 4" key="1">
    <citation type="journal article" date="2008" name="Proc. Natl. Acad. Sci. U.S.A.">
        <title>Niche adaptation and genome expansion in the chlorophyll d-producing cyanobacterium Acaryochloris marina.</title>
        <authorList>
            <person name="Swingley W.D."/>
            <person name="Chen M."/>
            <person name="Cheung P.C."/>
            <person name="Conrad A.L."/>
            <person name="Dejesa L.C."/>
            <person name="Hao J."/>
            <person name="Honchak B.M."/>
            <person name="Karbach L.E."/>
            <person name="Kurdoglu A."/>
            <person name="Lahiri S."/>
            <person name="Mastrian S.D."/>
            <person name="Miyashita H."/>
            <person name="Page L."/>
            <person name="Ramakrishna P."/>
            <person name="Satoh S."/>
            <person name="Sattley W.M."/>
            <person name="Shimada Y."/>
            <person name="Taylor H.L."/>
            <person name="Tomo T."/>
            <person name="Tsuchiya T."/>
            <person name="Wang Z.T."/>
            <person name="Raymond J."/>
            <person name="Mimuro M."/>
            <person name="Blankenship R.E."/>
            <person name="Touchman J.W."/>
        </authorList>
    </citation>
    <scope>NUCLEOTIDE SEQUENCE [LARGE SCALE GENOMIC DNA]</scope>
    <source>
        <strain evidence="4">MBIC 11017</strain>
    </source>
</reference>
<dbReference type="PANTHER" id="PTHR34385">
    <property type="entry name" value="D-ALANYL-D-ALANINE CARBOXYPEPTIDASE"/>
    <property type="match status" value="1"/>
</dbReference>
<dbReference type="RefSeq" id="WP_012164120.1">
    <property type="nucleotide sequence ID" value="NC_009925.1"/>
</dbReference>
<dbReference type="InterPro" id="IPR009045">
    <property type="entry name" value="Zn_M74/Hedgehog-like"/>
</dbReference>
<feature type="domain" description="D-alanyl-D-alanine carboxypeptidase-like core" evidence="2">
    <location>
        <begin position="128"/>
        <end position="256"/>
    </location>
</feature>
<feature type="compositionally biased region" description="Pro residues" evidence="1">
    <location>
        <begin position="59"/>
        <end position="70"/>
    </location>
</feature>
<dbReference type="SUPFAM" id="SSF55166">
    <property type="entry name" value="Hedgehog/DD-peptidase"/>
    <property type="match status" value="1"/>
</dbReference>
<dbReference type="AlphaFoldDB" id="B0C5M0"/>
<keyword evidence="4" id="KW-1185">Reference proteome</keyword>
<evidence type="ECO:0000313" key="3">
    <source>
        <dbReference type="EMBL" id="ABW28741.1"/>
    </source>
</evidence>
<dbReference type="eggNOG" id="COG1876">
    <property type="taxonomic scope" value="Bacteria"/>
</dbReference>
<organism evidence="3 4">
    <name type="scientific">Acaryochloris marina (strain MBIC 11017)</name>
    <dbReference type="NCBI Taxonomy" id="329726"/>
    <lineage>
        <taxon>Bacteria</taxon>
        <taxon>Bacillati</taxon>
        <taxon>Cyanobacteriota</taxon>
        <taxon>Cyanophyceae</taxon>
        <taxon>Acaryochloridales</taxon>
        <taxon>Acaryochloridaceae</taxon>
        <taxon>Acaryochloris</taxon>
    </lineage>
</organism>
<name>B0C5M0_ACAM1</name>
<dbReference type="GO" id="GO:0006508">
    <property type="term" value="P:proteolysis"/>
    <property type="evidence" value="ECO:0007669"/>
    <property type="project" value="InterPro"/>
</dbReference>
<evidence type="ECO:0000256" key="1">
    <source>
        <dbReference type="SAM" id="MobiDB-lite"/>
    </source>
</evidence>
<dbReference type="InterPro" id="IPR003709">
    <property type="entry name" value="VanY-like_core_dom"/>
</dbReference>
<evidence type="ECO:0000259" key="2">
    <source>
        <dbReference type="Pfam" id="PF02557"/>
    </source>
</evidence>
<dbReference type="EMBL" id="CP000828">
    <property type="protein sequence ID" value="ABW28741.1"/>
    <property type="molecule type" value="Genomic_DNA"/>
</dbReference>
<dbReference type="KEGG" id="amr:AM1_3751"/>
<dbReference type="STRING" id="329726.AM1_3751"/>
<dbReference type="GO" id="GO:0004180">
    <property type="term" value="F:carboxypeptidase activity"/>
    <property type="evidence" value="ECO:0007669"/>
    <property type="project" value="UniProtKB-KW"/>
</dbReference>
<feature type="region of interest" description="Disordered" evidence="1">
    <location>
        <begin position="37"/>
        <end position="90"/>
    </location>
</feature>
<feature type="compositionally biased region" description="Low complexity" evidence="1">
    <location>
        <begin position="76"/>
        <end position="90"/>
    </location>
</feature>
<dbReference type="OrthoDB" id="9792074at2"/>
<protein>
    <submittedName>
        <fullName evidence="3">D-alanyl-D-alanine carboxypeptidase, putative</fullName>
    </submittedName>
</protein>
<dbReference type="InterPro" id="IPR058193">
    <property type="entry name" value="VanY/YodJ_core_dom"/>
</dbReference>
<gene>
    <name evidence="3" type="primary">dacB</name>
    <name evidence="3" type="ordered locus">AM1_3751</name>
</gene>
<sequence length="270" mass="29666">MKGFQKIFGQFQFVVISLLTTAVIVWLAASLQLVPADPPVSQEQSPQQPAQSPVETSQPLPPATNRPPSPLYESLPSISNTPSPANAPAAPVTATPKNYYGHLAYAENEDNRLVNVGEFVRGTYRRSEYLDQEAAAAFTKLVNAAADANLTLQPISGFRSVNDQKELFDKQVQKLGSVEAAAKLSAPPGFSEHHTGYAIDIGDRNQPDKDLKVAFEDTTAYRWLTNNAKNYGFELSFPRNNAQGVNFEPWHWRYIGTSRAAVQFASARNL</sequence>
<dbReference type="Pfam" id="PF02557">
    <property type="entry name" value="VanY"/>
    <property type="match status" value="1"/>
</dbReference>
<proteinExistence type="predicted"/>
<keyword evidence="3" id="KW-0645">Protease</keyword>
<keyword evidence="3" id="KW-0378">Hydrolase</keyword>